<proteinExistence type="predicted"/>
<evidence type="ECO:0000259" key="2">
    <source>
        <dbReference type="Pfam" id="PF02627"/>
    </source>
</evidence>
<dbReference type="Proteomes" id="UP001500888">
    <property type="component" value="Unassembled WGS sequence"/>
</dbReference>
<evidence type="ECO:0000313" key="4">
    <source>
        <dbReference type="Proteomes" id="UP001500888"/>
    </source>
</evidence>
<dbReference type="Pfam" id="PF02627">
    <property type="entry name" value="CMD"/>
    <property type="match status" value="1"/>
</dbReference>
<gene>
    <name evidence="3" type="ORF">GCM10022226_28060</name>
</gene>
<protein>
    <recommendedName>
        <fullName evidence="2">Carboxymuconolactone decarboxylase-like domain-containing protein</fullName>
    </recommendedName>
</protein>
<organism evidence="3 4">
    <name type="scientific">Sphaerisporangium flaviroseum</name>
    <dbReference type="NCBI Taxonomy" id="509199"/>
    <lineage>
        <taxon>Bacteria</taxon>
        <taxon>Bacillati</taxon>
        <taxon>Actinomycetota</taxon>
        <taxon>Actinomycetes</taxon>
        <taxon>Streptosporangiales</taxon>
        <taxon>Streptosporangiaceae</taxon>
        <taxon>Sphaerisporangium</taxon>
    </lineage>
</organism>
<evidence type="ECO:0000313" key="3">
    <source>
        <dbReference type="EMBL" id="GAA3806326.1"/>
    </source>
</evidence>
<feature type="domain" description="Carboxymuconolactone decarboxylase-like" evidence="2">
    <location>
        <begin position="52"/>
        <end position="103"/>
    </location>
</feature>
<comment type="caution">
    <text evidence="3">The sequence shown here is derived from an EMBL/GenBank/DDBJ whole genome shotgun (WGS) entry which is preliminary data.</text>
</comment>
<dbReference type="SUPFAM" id="SSF69118">
    <property type="entry name" value="AhpD-like"/>
    <property type="match status" value="1"/>
</dbReference>
<sequence>MHSLFRHITPVPPEDATDQVAAVYEQVNEKFSTIGPAVMMLSPAPELLVPGWALLREALVAGTAPRRHKEVVTVSVSQANQCAYDVAGHSSSLSWRAGETRPRRCTVATTRTTRRSRPSRGGPAPPPTPKPRT</sequence>
<keyword evidence="4" id="KW-1185">Reference proteome</keyword>
<feature type="compositionally biased region" description="Pro residues" evidence="1">
    <location>
        <begin position="123"/>
        <end position="133"/>
    </location>
</feature>
<dbReference type="Gene3D" id="1.20.1290.10">
    <property type="entry name" value="AhpD-like"/>
    <property type="match status" value="1"/>
</dbReference>
<dbReference type="EMBL" id="BAAAZR010000004">
    <property type="protein sequence ID" value="GAA3806326.1"/>
    <property type="molecule type" value="Genomic_DNA"/>
</dbReference>
<reference evidence="4" key="1">
    <citation type="journal article" date="2019" name="Int. J. Syst. Evol. Microbiol.">
        <title>The Global Catalogue of Microorganisms (GCM) 10K type strain sequencing project: providing services to taxonomists for standard genome sequencing and annotation.</title>
        <authorList>
            <consortium name="The Broad Institute Genomics Platform"/>
            <consortium name="The Broad Institute Genome Sequencing Center for Infectious Disease"/>
            <person name="Wu L."/>
            <person name="Ma J."/>
        </authorList>
    </citation>
    <scope>NUCLEOTIDE SEQUENCE [LARGE SCALE GENOMIC DNA]</scope>
    <source>
        <strain evidence="4">JCM 16908</strain>
    </source>
</reference>
<evidence type="ECO:0000256" key="1">
    <source>
        <dbReference type="SAM" id="MobiDB-lite"/>
    </source>
</evidence>
<feature type="region of interest" description="Disordered" evidence="1">
    <location>
        <begin position="95"/>
        <end position="133"/>
    </location>
</feature>
<dbReference type="RefSeq" id="WP_344938707.1">
    <property type="nucleotide sequence ID" value="NZ_BAAAZR010000004.1"/>
</dbReference>
<accession>A0ABP7I4W2</accession>
<name>A0ABP7I4W2_9ACTN</name>
<dbReference type="InterPro" id="IPR003779">
    <property type="entry name" value="CMD-like"/>
</dbReference>
<dbReference type="InterPro" id="IPR029032">
    <property type="entry name" value="AhpD-like"/>
</dbReference>